<keyword evidence="1" id="KW-0175">Coiled coil</keyword>
<evidence type="ECO:0000313" key="3">
    <source>
        <dbReference type="Proteomes" id="UP000094023"/>
    </source>
</evidence>
<dbReference type="Gene3D" id="1.10.1660.10">
    <property type="match status" value="1"/>
</dbReference>
<protein>
    <submittedName>
        <fullName evidence="2">Chaperone-modulator protein</fullName>
    </submittedName>
</protein>
<dbReference type="STRING" id="1354337.M983_2882"/>
<dbReference type="AlphaFoldDB" id="A0A198FCW7"/>
<comment type="caution">
    <text evidence="2">The sequence shown here is derived from an EMBL/GenBank/DDBJ whole genome shotgun (WGS) entry which is preliminary data.</text>
</comment>
<dbReference type="Pfam" id="PF13591">
    <property type="entry name" value="MerR_2"/>
    <property type="match status" value="1"/>
</dbReference>
<dbReference type="NCBIfam" id="NF007617">
    <property type="entry name" value="PRK10265.1"/>
    <property type="match status" value="1"/>
</dbReference>
<dbReference type="OrthoDB" id="5567704at2"/>
<evidence type="ECO:0000256" key="1">
    <source>
        <dbReference type="SAM" id="Coils"/>
    </source>
</evidence>
<dbReference type="RefSeq" id="WP_066752510.1">
    <property type="nucleotide sequence ID" value="NZ_LXEN01000147.1"/>
</dbReference>
<reference evidence="2 3" key="1">
    <citation type="submission" date="2016-04" db="EMBL/GenBank/DDBJ databases">
        <title>ATOL: Assembling a taxonomically balanced genome-scale reconstruction of the evolutionary history of the Enterobacteriaceae.</title>
        <authorList>
            <person name="Plunkett G.III."/>
            <person name="Neeno-Eckwall E.C."/>
            <person name="Glasner J.D."/>
            <person name="Perna N.T."/>
        </authorList>
    </citation>
    <scope>NUCLEOTIDE SEQUENCE [LARGE SCALE GENOMIC DNA]</scope>
    <source>
        <strain evidence="2 3">ATCC 19692</strain>
    </source>
</reference>
<evidence type="ECO:0000313" key="2">
    <source>
        <dbReference type="EMBL" id="OAT22620.1"/>
    </source>
</evidence>
<dbReference type="Proteomes" id="UP000094023">
    <property type="component" value="Unassembled WGS sequence"/>
</dbReference>
<keyword evidence="3" id="KW-1185">Reference proteome</keyword>
<gene>
    <name evidence="2" type="ORF">M983_2882</name>
</gene>
<proteinExistence type="predicted"/>
<dbReference type="EMBL" id="LXEN01000147">
    <property type="protein sequence ID" value="OAT22620.1"/>
    <property type="molecule type" value="Genomic_DNA"/>
</dbReference>
<name>A0A198FCW7_9GAMM</name>
<organism evidence="2 3">
    <name type="scientific">Proteus myxofaciens ATCC 19692</name>
    <dbReference type="NCBI Taxonomy" id="1354337"/>
    <lineage>
        <taxon>Bacteria</taxon>
        <taxon>Pseudomonadati</taxon>
        <taxon>Pseudomonadota</taxon>
        <taxon>Gammaproteobacteria</taxon>
        <taxon>Enterobacterales</taxon>
        <taxon>Morganellaceae</taxon>
        <taxon>Proteus</taxon>
    </lineage>
</organism>
<dbReference type="PATRIC" id="fig|1354337.4.peg.2966"/>
<sequence length="101" mass="11716">MAQLGTTIFTVTEICHHTGVTKDDLNEIIALGVIEPVEIRTEEWFFDDNAIVVVHRALKLHRELALDWHGIAIALTLLDENEQLKQENQQLKQQLMRFIRE</sequence>
<accession>A0A198FCW7</accession>
<feature type="coiled-coil region" evidence="1">
    <location>
        <begin position="74"/>
        <end position="101"/>
    </location>
</feature>